<dbReference type="InterPro" id="IPR002130">
    <property type="entry name" value="Cyclophilin-type_PPIase_dom"/>
</dbReference>
<evidence type="ECO:0000313" key="16">
    <source>
        <dbReference type="EMBL" id="PPQ96473.1"/>
    </source>
</evidence>
<dbReference type="PANTHER" id="PTHR11200:SF300">
    <property type="entry name" value="TYPE II INOSITOL 1,4,5-TRISPHOSPHATE 5-PHOSPHATASE"/>
    <property type="match status" value="1"/>
</dbReference>
<evidence type="ECO:0000256" key="10">
    <source>
        <dbReference type="ARBA" id="ARBA00023329"/>
    </source>
</evidence>
<dbReference type="CDD" id="cd01926">
    <property type="entry name" value="cyclophilin_ABH_like"/>
    <property type="match status" value="1"/>
</dbReference>
<feature type="domain" description="PPIase cyclophilin-type" evidence="14">
    <location>
        <begin position="19"/>
        <end position="183"/>
    </location>
</feature>
<dbReference type="Pfam" id="PF00620">
    <property type="entry name" value="RhoGAP"/>
    <property type="match status" value="1"/>
</dbReference>
<dbReference type="InterPro" id="IPR046985">
    <property type="entry name" value="IP5"/>
</dbReference>
<dbReference type="SUPFAM" id="SSF48350">
    <property type="entry name" value="GTPase activation domain, GAP"/>
    <property type="match status" value="1"/>
</dbReference>
<dbReference type="InterPro" id="IPR000300">
    <property type="entry name" value="IPPc"/>
</dbReference>
<dbReference type="Pfam" id="PF21310">
    <property type="entry name" value="OCRL-like_ASH"/>
    <property type="match status" value="1"/>
</dbReference>
<dbReference type="PANTHER" id="PTHR11200">
    <property type="entry name" value="INOSITOL 5-PHOSPHATASE"/>
    <property type="match status" value="1"/>
</dbReference>
<dbReference type="Pfam" id="PF22669">
    <property type="entry name" value="Exo_endo_phos2"/>
    <property type="match status" value="1"/>
</dbReference>
<feature type="compositionally biased region" description="Acidic residues" evidence="13">
    <location>
        <begin position="198"/>
        <end position="213"/>
    </location>
</feature>
<dbReference type="GO" id="GO:0003755">
    <property type="term" value="F:peptidyl-prolyl cis-trans isomerase activity"/>
    <property type="evidence" value="ECO:0007669"/>
    <property type="project" value="UniProtKB-KW"/>
</dbReference>
<keyword evidence="17" id="KW-1185">Reference proteome</keyword>
<feature type="region of interest" description="Disordered" evidence="13">
    <location>
        <begin position="890"/>
        <end position="915"/>
    </location>
</feature>
<reference evidence="16 17" key="1">
    <citation type="journal article" date="2018" name="Evol. Lett.">
        <title>Horizontal gene cluster transfer increased hallucinogenic mushroom diversity.</title>
        <authorList>
            <person name="Reynolds H.T."/>
            <person name="Vijayakumar V."/>
            <person name="Gluck-Thaler E."/>
            <person name="Korotkin H.B."/>
            <person name="Matheny P.B."/>
            <person name="Slot J.C."/>
        </authorList>
    </citation>
    <scope>NUCLEOTIDE SEQUENCE [LARGE SCALE GENOMIC DNA]</scope>
    <source>
        <strain evidence="16 17">SRW20</strain>
    </source>
</reference>
<accession>A0A409Y0K0</accession>
<comment type="subcellular location">
    <subcellularLocation>
        <location evidence="3">Cytoplasmic vesicle</location>
        <location evidence="3">Phagosome membrane</location>
    </subcellularLocation>
    <subcellularLocation>
        <location evidence="2">Early endosome membrane</location>
    </subcellularLocation>
</comment>
<feature type="compositionally biased region" description="Polar residues" evidence="13">
    <location>
        <begin position="890"/>
        <end position="901"/>
    </location>
</feature>
<comment type="caution">
    <text evidence="16">The sequence shown here is derived from an EMBL/GenBank/DDBJ whole genome shotgun (WGS) entry which is preliminary data.</text>
</comment>
<evidence type="ECO:0000256" key="11">
    <source>
        <dbReference type="ARBA" id="ARBA00074451"/>
    </source>
</evidence>
<evidence type="ECO:0000256" key="9">
    <source>
        <dbReference type="ARBA" id="ARBA00023235"/>
    </source>
</evidence>
<dbReference type="InterPro" id="IPR013783">
    <property type="entry name" value="Ig-like_fold"/>
</dbReference>
<dbReference type="InterPro" id="IPR020892">
    <property type="entry name" value="Cyclophilin-type_PPIase_CS"/>
</dbReference>
<evidence type="ECO:0000256" key="6">
    <source>
        <dbReference type="ARBA" id="ARBA00022753"/>
    </source>
</evidence>
<dbReference type="GO" id="GO:0046856">
    <property type="term" value="P:phosphatidylinositol dephosphorylation"/>
    <property type="evidence" value="ECO:0007669"/>
    <property type="project" value="InterPro"/>
</dbReference>
<evidence type="ECO:0000256" key="13">
    <source>
        <dbReference type="SAM" id="MobiDB-lite"/>
    </source>
</evidence>
<sequence>MSEADVQMSDSTVQRPITYFDITIGDKPAGRVIFSLYKDLVPKTVENFRALCTGEKGTGQSGKPLHYKGSGFHRVIKGFMCQGGDFTAGNGTGGESIYGEKFEDEAFPVKHTKPFLLSMANAGPNTNGSQFFITVAPTPHLDGKHVVFGEVIKGKSVVRQIENYPTSTGDVPTTPIVIADCGELSPDDPSLKETPSAEVDDPYEDYPVDEDKDTENPEVALQIAKHVREVGNKLFKEGKVEEALQKYQKSIRYLDVHPVLPESTPPELKDSYEALLAPLLLNSALAAIRARPQSTANAMIAITSATRALNNLTLNDADKAKALYRRALAHQYLKDEDKAEHDLIEANKLVPSDAAIQAELNKINQVKKERREKEKKQFKKLFTANAYASMAALSLVQNLLRSPDEVKAVLEATLVNNLDSSSSSSSTATPSTRDTQNKRVLGVVSHRDDWDLSEEGSLFVCKYKSGPSGQPEGLDVHRVYPIYGEFSVAISQMRRGTIDLQNTSPRKSMLEQSGSVIGLSINPAEGLTDGGQPPAFFTHDVEGLRKLVAECKRLKEVSDVEANAVINLASSTTHFSWLRPYFAKFSTIASLSATPPDLRLANKPLLERLSPACAGFTSDDQTDAQLIRDDWVRVKARDMSRKGRRRLTLRIGTFNVNGKMPSQDLSAWIQGNVNVNQSKETLVADPVLPPLKSISPLSLGDYVRNPFDWVLGRSNPTLEAESVEPDEKASRVDNDDPEDPDMLVLGFQELDLSTEALIYSTSTAREEAWTLAIFASLGEKAVRYEKLVSKQLVGMLIIMIVKKSLKSCFGDIKTTAAGAGILGVMGNKGGTAIRVSFTPPVAAQDDKAAVTSPGPTILTFVNAHLAAFDEMVDKRNSDFSDLSRRLTFDNTPASEASSSSPDQEKEDPFNSGISPAGFPPLNLNYRLDLADGHVRKILRDDEWESPSKFEALLRFDQLRKATAEKAAFEGFKEAPILHMPTYRFSPGLMMDNLGYDLKRKPAWTDRILHMHGPDCRVDQISYTSHPQIVMSDHRPVAAEFSLDLDLYDVDTLRSTVRNLFHAVHHLDGESTHDRGGLKIEDTYVDFEKVSYDEPIERRIRVKNIGKGPCAFRFVPIQLDSPIHAEWLQIYPMMGVLLADEVAEITLRAHIDNDVASLLNLRPKDLSSTLILHTVLGKDHFISVSGEYQYTCFANKLSRLTRLRGPIRSMESPGDLLPEANAINAPREIMRLVNWMMSSTTDKDDLFIIPGAHGIIRTIRECLDTGDEFPYPPDTPDSQISVAFASTLLLFLDSLGDPIIPAVLHSQCLEMTNRDEAFELLDALTPASVNVWISITAFLHFICQSSKNHDQAERVATVFAPILLRDDPKLPVPPIPPHGKRKFLLYFIG</sequence>
<dbReference type="EMBL" id="NHYE01001367">
    <property type="protein sequence ID" value="PPQ96473.1"/>
    <property type="molecule type" value="Genomic_DNA"/>
</dbReference>
<dbReference type="SUPFAM" id="SSF48452">
    <property type="entry name" value="TPR-like"/>
    <property type="match status" value="1"/>
</dbReference>
<feature type="region of interest" description="Disordered" evidence="13">
    <location>
        <begin position="418"/>
        <end position="440"/>
    </location>
</feature>
<keyword evidence="8" id="KW-0697">Rotamase</keyword>
<dbReference type="Proteomes" id="UP000284706">
    <property type="component" value="Unassembled WGS sequence"/>
</dbReference>
<feature type="region of interest" description="Disordered" evidence="13">
    <location>
        <begin position="183"/>
        <end position="214"/>
    </location>
</feature>
<dbReference type="InterPro" id="IPR008936">
    <property type="entry name" value="Rho_GTPase_activation_prot"/>
</dbReference>
<comment type="catalytic activity">
    <reaction evidence="1">
        <text>[protein]-peptidylproline (omega=180) = [protein]-peptidylproline (omega=0)</text>
        <dbReference type="Rhea" id="RHEA:16237"/>
        <dbReference type="Rhea" id="RHEA-COMP:10747"/>
        <dbReference type="Rhea" id="RHEA-COMP:10748"/>
        <dbReference type="ChEBI" id="CHEBI:83833"/>
        <dbReference type="ChEBI" id="CHEBI:83834"/>
        <dbReference type="EC" id="5.2.1.8"/>
    </reaction>
</comment>
<dbReference type="PROSITE" id="PS50072">
    <property type="entry name" value="CSA_PPIASE_2"/>
    <property type="match status" value="1"/>
</dbReference>
<keyword evidence="6" id="KW-0967">Endosome</keyword>
<dbReference type="FunFam" id="1.25.40.10:FF:000029">
    <property type="entry name" value="peptidyl-prolyl cis-trans isomerase D"/>
    <property type="match status" value="1"/>
</dbReference>
<evidence type="ECO:0000259" key="15">
    <source>
        <dbReference type="PROSITE" id="PS50238"/>
    </source>
</evidence>
<evidence type="ECO:0000256" key="12">
    <source>
        <dbReference type="ARBA" id="ARBA00076602"/>
    </source>
</evidence>
<dbReference type="PRINTS" id="PR00153">
    <property type="entry name" value="CSAPPISMRASE"/>
</dbReference>
<dbReference type="GO" id="GO:0031901">
    <property type="term" value="C:early endosome membrane"/>
    <property type="evidence" value="ECO:0007669"/>
    <property type="project" value="UniProtKB-SubCell"/>
</dbReference>
<dbReference type="SMART" id="SM00028">
    <property type="entry name" value="TPR"/>
    <property type="match status" value="2"/>
</dbReference>
<dbReference type="PROSITE" id="PS50238">
    <property type="entry name" value="RHOGAP"/>
    <property type="match status" value="1"/>
</dbReference>
<evidence type="ECO:0000256" key="1">
    <source>
        <dbReference type="ARBA" id="ARBA00000971"/>
    </source>
</evidence>
<dbReference type="SMART" id="SM00128">
    <property type="entry name" value="IPPc"/>
    <property type="match status" value="1"/>
</dbReference>
<dbReference type="SMART" id="SM00324">
    <property type="entry name" value="RhoGAP"/>
    <property type="match status" value="1"/>
</dbReference>
<dbReference type="GO" id="GO:0004439">
    <property type="term" value="F:phosphatidylinositol-4,5-bisphosphate 5-phosphatase activity"/>
    <property type="evidence" value="ECO:0007669"/>
    <property type="project" value="TreeGrafter"/>
</dbReference>
<dbReference type="FunFam" id="2.40.100.10:FF:000022">
    <property type="entry name" value="Peptidyl-prolyl cis-trans isomerase CYP95"/>
    <property type="match status" value="1"/>
</dbReference>
<dbReference type="GO" id="GO:0007165">
    <property type="term" value="P:signal transduction"/>
    <property type="evidence" value="ECO:0007669"/>
    <property type="project" value="InterPro"/>
</dbReference>
<dbReference type="STRING" id="231916.A0A409Y0K0"/>
<evidence type="ECO:0000256" key="2">
    <source>
        <dbReference type="ARBA" id="ARBA00004146"/>
    </source>
</evidence>
<organism evidence="16 17">
    <name type="scientific">Gymnopilus dilepis</name>
    <dbReference type="NCBI Taxonomy" id="231916"/>
    <lineage>
        <taxon>Eukaryota</taxon>
        <taxon>Fungi</taxon>
        <taxon>Dikarya</taxon>
        <taxon>Basidiomycota</taxon>
        <taxon>Agaricomycotina</taxon>
        <taxon>Agaricomycetes</taxon>
        <taxon>Agaricomycetidae</taxon>
        <taxon>Agaricales</taxon>
        <taxon>Agaricineae</taxon>
        <taxon>Hymenogastraceae</taxon>
        <taxon>Gymnopilus</taxon>
    </lineage>
</organism>
<dbReference type="Gene3D" id="1.10.555.10">
    <property type="entry name" value="Rho GTPase activation protein"/>
    <property type="match status" value="1"/>
</dbReference>
<evidence type="ECO:0000256" key="4">
    <source>
        <dbReference type="ARBA" id="ARBA00013194"/>
    </source>
</evidence>
<feature type="region of interest" description="Disordered" evidence="13">
    <location>
        <begin position="718"/>
        <end position="738"/>
    </location>
</feature>
<evidence type="ECO:0000313" key="17">
    <source>
        <dbReference type="Proteomes" id="UP000284706"/>
    </source>
</evidence>
<keyword evidence="10" id="KW-0968">Cytoplasmic vesicle</keyword>
<dbReference type="OrthoDB" id="7862313at2759"/>
<evidence type="ECO:0000256" key="5">
    <source>
        <dbReference type="ARBA" id="ARBA00022737"/>
    </source>
</evidence>
<dbReference type="Gene3D" id="2.40.100.10">
    <property type="entry name" value="Cyclophilin-like"/>
    <property type="match status" value="1"/>
</dbReference>
<dbReference type="InterPro" id="IPR036691">
    <property type="entry name" value="Endo/exonu/phosph_ase_sf"/>
</dbReference>
<dbReference type="Pfam" id="PF00160">
    <property type="entry name" value="Pro_isomerase"/>
    <property type="match status" value="1"/>
</dbReference>
<feature type="domain" description="Rho-GAP" evidence="15">
    <location>
        <begin position="1217"/>
        <end position="1388"/>
    </location>
</feature>
<dbReference type="Gene3D" id="3.60.10.10">
    <property type="entry name" value="Endonuclease/exonuclease/phosphatase"/>
    <property type="match status" value="1"/>
</dbReference>
<evidence type="ECO:0000259" key="14">
    <source>
        <dbReference type="PROSITE" id="PS50072"/>
    </source>
</evidence>
<evidence type="ECO:0000256" key="8">
    <source>
        <dbReference type="ARBA" id="ARBA00023110"/>
    </source>
</evidence>
<dbReference type="InterPro" id="IPR000198">
    <property type="entry name" value="RhoGAP_dom"/>
</dbReference>
<evidence type="ECO:0000256" key="3">
    <source>
        <dbReference type="ARBA" id="ARBA00004580"/>
    </source>
</evidence>
<name>A0A409Y0K0_9AGAR</name>
<keyword evidence="5" id="KW-0677">Repeat</keyword>
<dbReference type="InterPro" id="IPR011990">
    <property type="entry name" value="TPR-like_helical_dom_sf"/>
</dbReference>
<dbReference type="PROSITE" id="PS00170">
    <property type="entry name" value="CSA_PPIASE_1"/>
    <property type="match status" value="1"/>
</dbReference>
<dbReference type="EC" id="5.2.1.8" evidence="4"/>
<keyword evidence="9" id="KW-0413">Isomerase</keyword>
<dbReference type="InterPro" id="IPR029000">
    <property type="entry name" value="Cyclophilin-like_dom_sf"/>
</dbReference>
<evidence type="ECO:0000256" key="7">
    <source>
        <dbReference type="ARBA" id="ARBA00022803"/>
    </source>
</evidence>
<feature type="compositionally biased region" description="Basic and acidic residues" evidence="13">
    <location>
        <begin position="725"/>
        <end position="734"/>
    </location>
</feature>
<dbReference type="Gene3D" id="2.60.40.10">
    <property type="entry name" value="Immunoglobulins"/>
    <property type="match status" value="1"/>
</dbReference>
<keyword evidence="7" id="KW-0802">TPR repeat</keyword>
<dbReference type="Gene3D" id="1.25.40.10">
    <property type="entry name" value="Tetratricopeptide repeat domain"/>
    <property type="match status" value="1"/>
</dbReference>
<dbReference type="InterPro" id="IPR019734">
    <property type="entry name" value="TPR_rpt"/>
</dbReference>
<dbReference type="GO" id="GO:0042026">
    <property type="term" value="P:protein refolding"/>
    <property type="evidence" value="ECO:0007669"/>
    <property type="project" value="UniProtKB-ARBA"/>
</dbReference>
<dbReference type="SUPFAM" id="SSF50891">
    <property type="entry name" value="Cyclophilin-like"/>
    <property type="match status" value="1"/>
</dbReference>
<dbReference type="InParanoid" id="A0A409Y0K0"/>
<proteinExistence type="predicted"/>
<protein>
    <recommendedName>
        <fullName evidence="11">Peptidyl-prolyl cis-trans isomerase D</fullName>
        <ecNumber evidence="4">5.2.1.8</ecNumber>
    </recommendedName>
    <alternativeName>
        <fullName evidence="12">Rotamase D</fullName>
    </alternativeName>
</protein>
<dbReference type="InterPro" id="IPR048869">
    <property type="entry name" value="OCRL-1_2_ASH"/>
</dbReference>
<dbReference type="SUPFAM" id="SSF56219">
    <property type="entry name" value="DNase I-like"/>
    <property type="match status" value="1"/>
</dbReference>
<gene>
    <name evidence="16" type="ORF">CVT26_010467</name>
</gene>